<dbReference type="RefSeq" id="XP_012941068.1">
    <property type="nucleotide sequence ID" value="XM_013085614.1"/>
</dbReference>
<dbReference type="GeneID" id="101859584"/>
<evidence type="ECO:0000313" key="2">
    <source>
        <dbReference type="Proteomes" id="UP000694888"/>
    </source>
</evidence>
<dbReference type="Pfam" id="PF00350">
    <property type="entry name" value="Dynamin_N"/>
    <property type="match status" value="1"/>
</dbReference>
<accession>A0ABM1A585</accession>
<feature type="domain" description="Dynamin N-terminal" evidence="1">
    <location>
        <begin position="90"/>
        <end position="142"/>
    </location>
</feature>
<dbReference type="PANTHER" id="PTHR26392:SF92">
    <property type="entry name" value="PROTEIN KINASE DOMAIN-CONTAINING PROTEIN"/>
    <property type="match status" value="1"/>
</dbReference>
<evidence type="ECO:0000313" key="3">
    <source>
        <dbReference type="RefSeq" id="XP_012941068.1"/>
    </source>
</evidence>
<dbReference type="Gene3D" id="3.40.50.300">
    <property type="entry name" value="P-loop containing nucleotide triphosphate hydrolases"/>
    <property type="match status" value="1"/>
</dbReference>
<gene>
    <name evidence="3" type="primary">LOC101859584</name>
</gene>
<proteinExistence type="predicted"/>
<sequence>MSRQPGESCYDFWRRLQRICFRWYEVEDVGGIFENLHDLYMREQLEIGCGVRVKSLMKEADNDLNQTFPDFIGQMSNMEEELTNSQCLLLVAGELGAGKSSVVNLLLGHTIMPTSELRCTAAIVEISYGASPKAIITWKDDSSGRSITPIVRQCDSRIEEGNFLRDLETYIIKRDVDTDESPFEKIQLFWPIEMLKVGFSSTSAHVAGSQLHQK</sequence>
<dbReference type="InterPro" id="IPR027417">
    <property type="entry name" value="P-loop_NTPase"/>
</dbReference>
<dbReference type="SUPFAM" id="SSF52540">
    <property type="entry name" value="P-loop containing nucleoside triphosphate hydrolases"/>
    <property type="match status" value="1"/>
</dbReference>
<dbReference type="Proteomes" id="UP000694888">
    <property type="component" value="Unplaced"/>
</dbReference>
<evidence type="ECO:0000259" key="1">
    <source>
        <dbReference type="Pfam" id="PF00350"/>
    </source>
</evidence>
<organism evidence="2 3">
    <name type="scientific">Aplysia californica</name>
    <name type="common">California sea hare</name>
    <dbReference type="NCBI Taxonomy" id="6500"/>
    <lineage>
        <taxon>Eukaryota</taxon>
        <taxon>Metazoa</taxon>
        <taxon>Spiralia</taxon>
        <taxon>Lophotrochozoa</taxon>
        <taxon>Mollusca</taxon>
        <taxon>Gastropoda</taxon>
        <taxon>Heterobranchia</taxon>
        <taxon>Euthyneura</taxon>
        <taxon>Tectipleura</taxon>
        <taxon>Aplysiida</taxon>
        <taxon>Aplysioidea</taxon>
        <taxon>Aplysiidae</taxon>
        <taxon>Aplysia</taxon>
    </lineage>
</organism>
<name>A0ABM1A585_APLCA</name>
<dbReference type="PANTHER" id="PTHR26392">
    <property type="entry name" value="MITOGEN-ACTIVATED PROTEIN KINASE KINASE KINASE 7-RELATED"/>
    <property type="match status" value="1"/>
</dbReference>
<dbReference type="InterPro" id="IPR045063">
    <property type="entry name" value="Dynamin_N"/>
</dbReference>
<protein>
    <submittedName>
        <fullName evidence="3">Uncharacterized protein LOC101859584</fullName>
    </submittedName>
</protein>
<keyword evidence="2" id="KW-1185">Reference proteome</keyword>
<reference evidence="3" key="1">
    <citation type="submission" date="2025-08" db="UniProtKB">
        <authorList>
            <consortium name="RefSeq"/>
        </authorList>
    </citation>
    <scope>IDENTIFICATION</scope>
</reference>